<dbReference type="GO" id="GO:0008080">
    <property type="term" value="F:N-acetyltransferase activity"/>
    <property type="evidence" value="ECO:0007669"/>
    <property type="project" value="InterPro"/>
</dbReference>
<reference evidence="3" key="1">
    <citation type="journal article" date="2014" name="Int. J. Syst. Evol. Microbiol.">
        <title>Complete genome sequence of Corynebacterium casei LMG S-19264T (=DSM 44701T), isolated from a smear-ripened cheese.</title>
        <authorList>
            <consortium name="US DOE Joint Genome Institute (JGI-PGF)"/>
            <person name="Walter F."/>
            <person name="Albersmeier A."/>
            <person name="Kalinowski J."/>
            <person name="Ruckert C."/>
        </authorList>
    </citation>
    <scope>NUCLEOTIDE SEQUENCE</scope>
    <source>
        <strain evidence="3">CGMCC 1.16012</strain>
    </source>
</reference>
<organism evidence="3 4">
    <name type="scientific">Actibacterium pelagium</name>
    <dbReference type="NCBI Taxonomy" id="2029103"/>
    <lineage>
        <taxon>Bacteria</taxon>
        <taxon>Pseudomonadati</taxon>
        <taxon>Pseudomonadota</taxon>
        <taxon>Alphaproteobacteria</taxon>
        <taxon>Rhodobacterales</taxon>
        <taxon>Roseobacteraceae</taxon>
        <taxon>Actibacterium</taxon>
    </lineage>
</organism>
<dbReference type="PANTHER" id="PTHR13947">
    <property type="entry name" value="GNAT FAMILY N-ACETYLTRANSFERASE"/>
    <property type="match status" value="1"/>
</dbReference>
<evidence type="ECO:0000259" key="2">
    <source>
        <dbReference type="PROSITE" id="PS51186"/>
    </source>
</evidence>
<evidence type="ECO:0000256" key="1">
    <source>
        <dbReference type="ARBA" id="ARBA00022679"/>
    </source>
</evidence>
<feature type="domain" description="N-acetyltransferase" evidence="2">
    <location>
        <begin position="1"/>
        <end position="137"/>
    </location>
</feature>
<dbReference type="InterPro" id="IPR000182">
    <property type="entry name" value="GNAT_dom"/>
</dbReference>
<evidence type="ECO:0000313" key="3">
    <source>
        <dbReference type="EMBL" id="GGE37517.1"/>
    </source>
</evidence>
<dbReference type="InterPro" id="IPR016181">
    <property type="entry name" value="Acyl_CoA_acyltransferase"/>
</dbReference>
<dbReference type="PANTHER" id="PTHR13947:SF37">
    <property type="entry name" value="LD18367P"/>
    <property type="match status" value="1"/>
</dbReference>
<reference evidence="3" key="2">
    <citation type="submission" date="2020-09" db="EMBL/GenBank/DDBJ databases">
        <authorList>
            <person name="Sun Q."/>
            <person name="Zhou Y."/>
        </authorList>
    </citation>
    <scope>NUCLEOTIDE SEQUENCE</scope>
    <source>
        <strain evidence="3">CGMCC 1.16012</strain>
    </source>
</reference>
<dbReference type="SUPFAM" id="SSF55729">
    <property type="entry name" value="Acyl-CoA N-acyltransferases (Nat)"/>
    <property type="match status" value="1"/>
</dbReference>
<keyword evidence="4" id="KW-1185">Reference proteome</keyword>
<sequence>MTPDSLAKLHARAFTMPRPWTTKEFADLLDSPLVFVTGDETSFAMGRVIADEVELLTLATDPDQRRQGLGKACLEAFETTARDSGARSAFLEVAANNTAAIALYSAQGYSRSGLRSGYYRSGTDQPVDAVIMIKALSPLVP</sequence>
<dbReference type="InterPro" id="IPR050769">
    <property type="entry name" value="NAT_camello-type"/>
</dbReference>
<dbReference type="EMBL" id="BMKN01000001">
    <property type="protein sequence ID" value="GGE37517.1"/>
    <property type="molecule type" value="Genomic_DNA"/>
</dbReference>
<dbReference type="Pfam" id="PF00583">
    <property type="entry name" value="Acetyltransf_1"/>
    <property type="match status" value="1"/>
</dbReference>
<accession>A0A917EGA0</accession>
<dbReference type="Gene3D" id="3.40.630.30">
    <property type="match status" value="1"/>
</dbReference>
<gene>
    <name evidence="3" type="primary">rimI</name>
    <name evidence="3" type="ORF">GCM10011517_01580</name>
</gene>
<dbReference type="CDD" id="cd04301">
    <property type="entry name" value="NAT_SF"/>
    <property type="match status" value="1"/>
</dbReference>
<dbReference type="PROSITE" id="PS51186">
    <property type="entry name" value="GNAT"/>
    <property type="match status" value="1"/>
</dbReference>
<protein>
    <submittedName>
        <fullName evidence="3">Alanine acetyltransferase</fullName>
    </submittedName>
</protein>
<evidence type="ECO:0000313" key="4">
    <source>
        <dbReference type="Proteomes" id="UP000606730"/>
    </source>
</evidence>
<comment type="caution">
    <text evidence="3">The sequence shown here is derived from an EMBL/GenBank/DDBJ whole genome shotgun (WGS) entry which is preliminary data.</text>
</comment>
<dbReference type="OrthoDB" id="9804026at2"/>
<dbReference type="RefSeq" id="WP_095596889.1">
    <property type="nucleotide sequence ID" value="NZ_BMKN01000001.1"/>
</dbReference>
<name>A0A917EGA0_9RHOB</name>
<keyword evidence="1" id="KW-0808">Transferase</keyword>
<proteinExistence type="predicted"/>
<dbReference type="AlphaFoldDB" id="A0A917EGA0"/>
<dbReference type="Proteomes" id="UP000606730">
    <property type="component" value="Unassembled WGS sequence"/>
</dbReference>